<comment type="caution">
    <text evidence="1">The sequence shown here is derived from an EMBL/GenBank/DDBJ whole genome shotgun (WGS) entry which is preliminary data.</text>
</comment>
<organism evidence="1 2">
    <name type="scientific">Oleomonas cavernae</name>
    <dbReference type="NCBI Taxonomy" id="2320859"/>
    <lineage>
        <taxon>Bacteria</taxon>
        <taxon>Pseudomonadati</taxon>
        <taxon>Pseudomonadota</taxon>
        <taxon>Alphaproteobacteria</taxon>
        <taxon>Acetobacterales</taxon>
        <taxon>Acetobacteraceae</taxon>
        <taxon>Oleomonas</taxon>
    </lineage>
</organism>
<name>A0A418WH42_9PROT</name>
<evidence type="ECO:0000313" key="1">
    <source>
        <dbReference type="EMBL" id="RJF89282.1"/>
    </source>
</evidence>
<reference evidence="1 2" key="1">
    <citation type="submission" date="2018-09" db="EMBL/GenBank/DDBJ databases">
        <authorList>
            <person name="Zhu H."/>
        </authorList>
    </citation>
    <scope>NUCLEOTIDE SEQUENCE [LARGE SCALE GENOMIC DNA]</scope>
    <source>
        <strain evidence="1 2">K1W22B-8</strain>
    </source>
</reference>
<keyword evidence="2" id="KW-1185">Reference proteome</keyword>
<dbReference type="AlphaFoldDB" id="A0A418WH42"/>
<protein>
    <submittedName>
        <fullName evidence="1">DUF1302 family protein</fullName>
    </submittedName>
</protein>
<accession>A0A418WH42</accession>
<dbReference type="InterPro" id="IPR010727">
    <property type="entry name" value="DUF1302"/>
</dbReference>
<dbReference type="Proteomes" id="UP000284605">
    <property type="component" value="Unassembled WGS sequence"/>
</dbReference>
<evidence type="ECO:0000313" key="2">
    <source>
        <dbReference type="Proteomes" id="UP000284605"/>
    </source>
</evidence>
<gene>
    <name evidence="1" type="ORF">D3874_21815</name>
</gene>
<sequence length="444" mass="48211">MARRPPRALMGTRMKANGSVVQVRGRGLRLFILRTGAVSLAALALGASAMAYDFEVGDELTGSIITTLSVGVQVRMADQDPRLVAYYNGGSATTADADDSTLNFNKYDVTSQITSIGSELRLKWRSYFATVTGTAFFDSIAANNDLAENGPVTRPYRGRYSPEGKDRAEWDAEFREYYVGGNFEAFDRNLVVKVGSQIVNWGEALFTLNGISVINSLEVSKILTPGAEFKDALIPVPMVKVDYDLAEGLAAEAFVTFGFEPTRLPACGSFMSFSDNFCDGVTGTTIFTDYGDTRAYTVGRDNAGDYNNPAPPYGTGPQAISVGIPIHQLDEPSTNDWGVSLRYFSPDLNNTEFQFYYMKYRSRLPSVYFRSPEHFAEGTGQASFLQASQGLLGSVLAQLGLEGQQQVMQTLEALAPSLESTGNLLTDLLSPALTPVISSLISPR</sequence>
<proteinExistence type="predicted"/>
<dbReference type="Pfam" id="PF06980">
    <property type="entry name" value="DUF1302"/>
    <property type="match status" value="1"/>
</dbReference>
<dbReference type="EMBL" id="QYUK01000011">
    <property type="protein sequence ID" value="RJF89282.1"/>
    <property type="molecule type" value="Genomic_DNA"/>
</dbReference>